<name>A0ABV3VYB5_9BACI</name>
<keyword evidence="1" id="KW-0812">Transmembrane</keyword>
<feature type="transmembrane region" description="Helical" evidence="1">
    <location>
        <begin position="6"/>
        <end position="26"/>
    </location>
</feature>
<keyword evidence="1" id="KW-1133">Transmembrane helix</keyword>
<dbReference type="Proteomes" id="UP001558534">
    <property type="component" value="Unassembled WGS sequence"/>
</dbReference>
<comment type="caution">
    <text evidence="2">The sequence shown here is derived from an EMBL/GenBank/DDBJ whole genome shotgun (WGS) entry which is preliminary data.</text>
</comment>
<evidence type="ECO:0000256" key="1">
    <source>
        <dbReference type="SAM" id="Phobius"/>
    </source>
</evidence>
<feature type="transmembrane region" description="Helical" evidence="1">
    <location>
        <begin position="38"/>
        <end position="59"/>
    </location>
</feature>
<feature type="transmembrane region" description="Helical" evidence="1">
    <location>
        <begin position="65"/>
        <end position="87"/>
    </location>
</feature>
<evidence type="ECO:0000313" key="3">
    <source>
        <dbReference type="Proteomes" id="UP001558534"/>
    </source>
</evidence>
<gene>
    <name evidence="2" type="ORF">AB1300_12220</name>
</gene>
<organism evidence="2 3">
    <name type="scientific">Lysinibacillus xylanilyticus</name>
    <dbReference type="NCBI Taxonomy" id="582475"/>
    <lineage>
        <taxon>Bacteria</taxon>
        <taxon>Bacillati</taxon>
        <taxon>Bacillota</taxon>
        <taxon>Bacilli</taxon>
        <taxon>Bacillales</taxon>
        <taxon>Bacillaceae</taxon>
        <taxon>Lysinibacillus</taxon>
    </lineage>
</organism>
<dbReference type="InterPro" id="IPR017259">
    <property type="entry name" value="UCP037672"/>
</dbReference>
<dbReference type="RefSeq" id="WP_368636747.1">
    <property type="nucleotide sequence ID" value="NZ_JBFRHK010000006.1"/>
</dbReference>
<keyword evidence="1" id="KW-0472">Membrane</keyword>
<sequence>MIPFLIFAIVLSQGKGAFLLAGYNTMSDSEKEKYNEKALAKFMGKVMYGYCFCLLLWGLNELFETEWLFIVGFILFIGLTIFALVYANTGNRFKK</sequence>
<protein>
    <submittedName>
        <fullName evidence="2">DUF3784 domain-containing protein</fullName>
    </submittedName>
</protein>
<dbReference type="EMBL" id="JBFRHK010000006">
    <property type="protein sequence ID" value="MEX3745902.1"/>
    <property type="molecule type" value="Genomic_DNA"/>
</dbReference>
<keyword evidence="3" id="KW-1185">Reference proteome</keyword>
<accession>A0ABV3VYB5</accession>
<dbReference type="Pfam" id="PF12650">
    <property type="entry name" value="DUF3784"/>
    <property type="match status" value="1"/>
</dbReference>
<reference evidence="2 3" key="1">
    <citation type="submission" date="2024-07" db="EMBL/GenBank/DDBJ databases">
        <title>Characterization of a bacterium isolated from hydrolysated instant sea cucumber by whole-genome sequencing and metabolomics.</title>
        <authorList>
            <person name="Luo X."/>
            <person name="Zhang Z."/>
            <person name="Zheng Z."/>
            <person name="Zhang W."/>
            <person name="Ming T."/>
            <person name="Jiao L."/>
            <person name="Su X."/>
            <person name="Kong F."/>
            <person name="Xu J."/>
        </authorList>
    </citation>
    <scope>NUCLEOTIDE SEQUENCE [LARGE SCALE GENOMIC DNA]</scope>
    <source>
        <strain evidence="2 3">XL-2024</strain>
    </source>
</reference>
<evidence type="ECO:0000313" key="2">
    <source>
        <dbReference type="EMBL" id="MEX3745902.1"/>
    </source>
</evidence>
<proteinExistence type="predicted"/>